<dbReference type="SUPFAM" id="SSF52540">
    <property type="entry name" value="P-loop containing nucleoside triphosphate hydrolases"/>
    <property type="match status" value="1"/>
</dbReference>
<dbReference type="RefSeq" id="WP_109034868.1">
    <property type="nucleotide sequence ID" value="NZ_CP029210.1"/>
</dbReference>
<dbReference type="GO" id="GO:0000160">
    <property type="term" value="P:phosphorelay signal transduction system"/>
    <property type="evidence" value="ECO:0007669"/>
    <property type="project" value="InterPro"/>
</dbReference>
<dbReference type="InterPro" id="IPR003593">
    <property type="entry name" value="AAA+_ATPase"/>
</dbReference>
<keyword evidence="1" id="KW-0547">Nucleotide-binding</keyword>
<dbReference type="FunFam" id="3.40.50.300:FF:000006">
    <property type="entry name" value="DNA-binding transcriptional regulator NtrC"/>
    <property type="match status" value="1"/>
</dbReference>
<organism evidence="9 10">
    <name type="scientific">Aquabacterium olei</name>
    <dbReference type="NCBI Taxonomy" id="1296669"/>
    <lineage>
        <taxon>Bacteria</taxon>
        <taxon>Pseudomonadati</taxon>
        <taxon>Pseudomonadota</taxon>
        <taxon>Betaproteobacteria</taxon>
        <taxon>Burkholderiales</taxon>
        <taxon>Aquabacterium</taxon>
    </lineage>
</organism>
<evidence type="ECO:0000256" key="6">
    <source>
        <dbReference type="PROSITE-ProRule" id="PRU00169"/>
    </source>
</evidence>
<evidence type="ECO:0000259" key="8">
    <source>
        <dbReference type="PROSITE" id="PS50110"/>
    </source>
</evidence>
<accession>A0A2U8FP42</accession>
<dbReference type="Pfam" id="PF25601">
    <property type="entry name" value="AAA_lid_14"/>
    <property type="match status" value="1"/>
</dbReference>
<dbReference type="SMART" id="SM00448">
    <property type="entry name" value="REC"/>
    <property type="match status" value="1"/>
</dbReference>
<dbReference type="PANTHER" id="PTHR32071">
    <property type="entry name" value="TRANSCRIPTIONAL REGULATORY PROTEIN"/>
    <property type="match status" value="1"/>
</dbReference>
<dbReference type="Gene3D" id="1.10.8.60">
    <property type="match status" value="1"/>
</dbReference>
<feature type="domain" description="Sigma-54 factor interaction" evidence="7">
    <location>
        <begin position="141"/>
        <end position="369"/>
    </location>
</feature>
<dbReference type="GO" id="GO:0043565">
    <property type="term" value="F:sequence-specific DNA binding"/>
    <property type="evidence" value="ECO:0007669"/>
    <property type="project" value="InterPro"/>
</dbReference>
<proteinExistence type="predicted"/>
<evidence type="ECO:0000256" key="1">
    <source>
        <dbReference type="ARBA" id="ARBA00022741"/>
    </source>
</evidence>
<evidence type="ECO:0000256" key="5">
    <source>
        <dbReference type="ARBA" id="ARBA00023163"/>
    </source>
</evidence>
<dbReference type="InterPro" id="IPR025943">
    <property type="entry name" value="Sigma_54_int_dom_ATP-bd_2"/>
</dbReference>
<evidence type="ECO:0000313" key="9">
    <source>
        <dbReference type="EMBL" id="AWI52618.1"/>
    </source>
</evidence>
<dbReference type="SUPFAM" id="SSF52172">
    <property type="entry name" value="CheY-like"/>
    <property type="match status" value="1"/>
</dbReference>
<keyword evidence="5" id="KW-0804">Transcription</keyword>
<dbReference type="Gene3D" id="3.40.50.300">
    <property type="entry name" value="P-loop containing nucleotide triphosphate hydrolases"/>
    <property type="match status" value="1"/>
</dbReference>
<dbReference type="EMBL" id="CP029210">
    <property type="protein sequence ID" value="AWI52618.1"/>
    <property type="molecule type" value="Genomic_DNA"/>
</dbReference>
<evidence type="ECO:0000256" key="4">
    <source>
        <dbReference type="ARBA" id="ARBA00023125"/>
    </source>
</evidence>
<dbReference type="InterPro" id="IPR002078">
    <property type="entry name" value="Sigma_54_int"/>
</dbReference>
<dbReference type="GO" id="GO:0006355">
    <property type="term" value="P:regulation of DNA-templated transcription"/>
    <property type="evidence" value="ECO:0007669"/>
    <property type="project" value="InterPro"/>
</dbReference>
<dbReference type="Pfam" id="PF02954">
    <property type="entry name" value="HTH_8"/>
    <property type="match status" value="1"/>
</dbReference>
<dbReference type="InterPro" id="IPR027417">
    <property type="entry name" value="P-loop_NTPase"/>
</dbReference>
<keyword evidence="10" id="KW-1185">Reference proteome</keyword>
<dbReference type="Gene3D" id="1.10.10.60">
    <property type="entry name" value="Homeodomain-like"/>
    <property type="match status" value="1"/>
</dbReference>
<dbReference type="InterPro" id="IPR009057">
    <property type="entry name" value="Homeodomain-like_sf"/>
</dbReference>
<dbReference type="AlphaFoldDB" id="A0A2U8FP42"/>
<dbReference type="Gene3D" id="3.40.50.2300">
    <property type="match status" value="1"/>
</dbReference>
<feature type="modified residue" description="4-aspartylphosphate" evidence="6">
    <location>
        <position position="52"/>
    </location>
</feature>
<dbReference type="Proteomes" id="UP000244892">
    <property type="component" value="Chromosome"/>
</dbReference>
<evidence type="ECO:0000256" key="3">
    <source>
        <dbReference type="ARBA" id="ARBA00023015"/>
    </source>
</evidence>
<reference evidence="9 10" key="1">
    <citation type="submission" date="2018-05" db="EMBL/GenBank/DDBJ databases">
        <title>complete genome sequence of Aquabacterium olei NBRC 110486.</title>
        <authorList>
            <person name="Tang B."/>
            <person name="Chang J."/>
            <person name="Zhang L."/>
            <person name="Yang H."/>
        </authorList>
    </citation>
    <scope>NUCLEOTIDE SEQUENCE [LARGE SCALE GENOMIC DNA]</scope>
    <source>
        <strain evidence="9 10">NBRC 110486</strain>
    </source>
</reference>
<keyword evidence="6" id="KW-0597">Phosphoprotein</keyword>
<dbReference type="InterPro" id="IPR002197">
    <property type="entry name" value="HTH_Fis"/>
</dbReference>
<name>A0A2U8FP42_9BURK</name>
<dbReference type="InterPro" id="IPR025944">
    <property type="entry name" value="Sigma_54_int_dom_CS"/>
</dbReference>
<feature type="domain" description="Response regulatory" evidence="8">
    <location>
        <begin position="3"/>
        <end position="116"/>
    </location>
</feature>
<evidence type="ECO:0000256" key="2">
    <source>
        <dbReference type="ARBA" id="ARBA00022840"/>
    </source>
</evidence>
<dbReference type="SUPFAM" id="SSF46689">
    <property type="entry name" value="Homeodomain-like"/>
    <property type="match status" value="1"/>
</dbReference>
<dbReference type="SMART" id="SM00382">
    <property type="entry name" value="AAA"/>
    <property type="match status" value="1"/>
</dbReference>
<dbReference type="PROSITE" id="PS00688">
    <property type="entry name" value="SIGMA54_INTERACT_3"/>
    <property type="match status" value="1"/>
</dbReference>
<sequence>MPHALVVDDEADAAEMMAAMIATEGFTVATAGSLRDARRQLALQEPDIVLLDLMLPDGSGMQLFEDAKALANTEVVLITGHASLDTSIQALRMGAADYLVKPVNMKQLTGILSRLIKPATLQAEASTLLDGLEREGHFGQLWGRSPPMRKIYEQILRVSGTAVTVFITGESGCGKEVVASTVHDLSRRRNRPFLAVNCGAISPHLIESEIFGHEKGSFTGADRQHQGFFERASGGTLFLDEITEMPLDLQVKLLRVLETGTFMRVGSTQSIDTDVRIIAATNRSPDQAVRSGKLREDLLYRLNVFPIHLPPLRDRAEDVPLIAEHFLEEISRREGQPKRWSPQALARMQGYRWPGNVRELRNIVQRAYVMAPESVIVDDCLPTAEAPLPVMSGAPVLQIRVGTPLAEVERQVTLSTLEYLGRHKERTAATLGVSLKTLYNRLKEYATVPLKDSETDDQDHSATTSP</sequence>
<keyword evidence="4" id="KW-0238">DNA-binding</keyword>
<dbReference type="Pfam" id="PF00158">
    <property type="entry name" value="Sigma54_activat"/>
    <property type="match status" value="1"/>
</dbReference>
<dbReference type="PROSITE" id="PS50110">
    <property type="entry name" value="RESPONSE_REGULATORY"/>
    <property type="match status" value="1"/>
</dbReference>
<dbReference type="PROSITE" id="PS50045">
    <property type="entry name" value="SIGMA54_INTERACT_4"/>
    <property type="match status" value="1"/>
</dbReference>
<dbReference type="InterPro" id="IPR058031">
    <property type="entry name" value="AAA_lid_NorR"/>
</dbReference>
<gene>
    <name evidence="9" type="ORF">DEH84_03695</name>
</gene>
<dbReference type="CDD" id="cd00009">
    <property type="entry name" value="AAA"/>
    <property type="match status" value="1"/>
</dbReference>
<dbReference type="PROSITE" id="PS00676">
    <property type="entry name" value="SIGMA54_INTERACT_2"/>
    <property type="match status" value="1"/>
</dbReference>
<dbReference type="Pfam" id="PF00072">
    <property type="entry name" value="Response_reg"/>
    <property type="match status" value="1"/>
</dbReference>
<keyword evidence="3" id="KW-0805">Transcription regulation</keyword>
<protein>
    <submittedName>
        <fullName evidence="9">Sigma-54-dependent Fis family transcriptional regulator</fullName>
    </submittedName>
</protein>
<evidence type="ECO:0000259" key="7">
    <source>
        <dbReference type="PROSITE" id="PS50045"/>
    </source>
</evidence>
<dbReference type="GO" id="GO:0005524">
    <property type="term" value="F:ATP binding"/>
    <property type="evidence" value="ECO:0007669"/>
    <property type="project" value="UniProtKB-KW"/>
</dbReference>
<dbReference type="PANTHER" id="PTHR32071:SF117">
    <property type="entry name" value="PTS-DEPENDENT DIHYDROXYACETONE KINASE OPERON REGULATORY PROTEIN-RELATED"/>
    <property type="match status" value="1"/>
</dbReference>
<dbReference type="InterPro" id="IPR011006">
    <property type="entry name" value="CheY-like_superfamily"/>
</dbReference>
<dbReference type="OrthoDB" id="9761705at2"/>
<dbReference type="InterPro" id="IPR001789">
    <property type="entry name" value="Sig_transdc_resp-reg_receiver"/>
</dbReference>
<keyword evidence="2" id="KW-0067">ATP-binding</keyword>
<evidence type="ECO:0000313" key="10">
    <source>
        <dbReference type="Proteomes" id="UP000244892"/>
    </source>
</evidence>
<dbReference type="KEGG" id="aon:DEH84_03695"/>